<evidence type="ECO:0000256" key="1">
    <source>
        <dbReference type="SAM" id="MobiDB-lite"/>
    </source>
</evidence>
<dbReference type="Proteomes" id="UP000005631">
    <property type="component" value="Chromosome"/>
</dbReference>
<protein>
    <submittedName>
        <fullName evidence="2">Uncharacterized protein</fullName>
    </submittedName>
</protein>
<feature type="compositionally biased region" description="Basic and acidic residues" evidence="1">
    <location>
        <begin position="1"/>
        <end position="16"/>
    </location>
</feature>
<feature type="region of interest" description="Disordered" evidence="1">
    <location>
        <begin position="1"/>
        <end position="34"/>
    </location>
</feature>
<gene>
    <name evidence="2" type="ordered locus">Oweho_2894</name>
</gene>
<dbReference type="EMBL" id="CP003156">
    <property type="protein sequence ID" value="AEV33852.1"/>
    <property type="molecule type" value="Genomic_DNA"/>
</dbReference>
<dbReference type="HOGENOM" id="CLU_3374935_0_0_10"/>
<organism evidence="2 3">
    <name type="scientific">Owenweeksia hongkongensis (strain DSM 17368 / CIP 108786 / JCM 12287 / NRRL B-23963 / UST20020801)</name>
    <dbReference type="NCBI Taxonomy" id="926562"/>
    <lineage>
        <taxon>Bacteria</taxon>
        <taxon>Pseudomonadati</taxon>
        <taxon>Bacteroidota</taxon>
        <taxon>Flavobacteriia</taxon>
        <taxon>Flavobacteriales</taxon>
        <taxon>Owenweeksiaceae</taxon>
        <taxon>Owenweeksia</taxon>
    </lineage>
</organism>
<evidence type="ECO:0000313" key="3">
    <source>
        <dbReference type="Proteomes" id="UP000005631"/>
    </source>
</evidence>
<dbReference type="AlphaFoldDB" id="G8R1A9"/>
<name>G8R1A9_OWEHD</name>
<keyword evidence="3" id="KW-1185">Reference proteome</keyword>
<reference evidence="2 3" key="1">
    <citation type="journal article" date="2012" name="Stand. Genomic Sci.">
        <title>Genome sequence of the orange-pigmented seawater bacterium Owenweeksia hongkongensis type strain (UST20020801(T)).</title>
        <authorList>
            <person name="Riedel T."/>
            <person name="Held B."/>
            <person name="Nolan M."/>
            <person name="Lucas S."/>
            <person name="Lapidus A."/>
            <person name="Tice H."/>
            <person name="Del Rio T.G."/>
            <person name="Cheng J.F."/>
            <person name="Han C."/>
            <person name="Tapia R."/>
            <person name="Goodwin L.A."/>
            <person name="Pitluck S."/>
            <person name="Liolios K."/>
            <person name="Mavromatis K."/>
            <person name="Pagani I."/>
            <person name="Ivanova N."/>
            <person name="Mikhailova N."/>
            <person name="Pati A."/>
            <person name="Chen A."/>
            <person name="Palaniappan K."/>
            <person name="Rohde M."/>
            <person name="Tindall B.J."/>
            <person name="Detter J.C."/>
            <person name="Goker M."/>
            <person name="Woyke T."/>
            <person name="Bristow J."/>
            <person name="Eisen J.A."/>
            <person name="Markowitz V."/>
            <person name="Hugenholtz P."/>
            <person name="Klenk H.P."/>
            <person name="Kyrpides N.C."/>
        </authorList>
    </citation>
    <scope>NUCLEOTIDE SEQUENCE</scope>
    <source>
        <strain evidence="3">DSM 17368 / JCM 12287 / NRRL B-23963</strain>
    </source>
</reference>
<sequence>MDAADRTDFDEAPEKRHYGRSKYYVNGQGARGTT</sequence>
<dbReference type="KEGG" id="oho:Oweho_2894"/>
<proteinExistence type="predicted"/>
<evidence type="ECO:0000313" key="2">
    <source>
        <dbReference type="EMBL" id="AEV33852.1"/>
    </source>
</evidence>
<accession>G8R1A9</accession>